<evidence type="ECO:0000313" key="3">
    <source>
        <dbReference type="Proteomes" id="UP000002742"/>
    </source>
</evidence>
<evidence type="ECO:0000313" key="2">
    <source>
        <dbReference type="EMBL" id="ACT48804.1"/>
    </source>
</evidence>
<dbReference type="STRING" id="583345.Mmol_1901"/>
<dbReference type="Pfam" id="PF02464">
    <property type="entry name" value="CinA"/>
    <property type="match status" value="1"/>
</dbReference>
<dbReference type="RefSeq" id="WP_015832839.1">
    <property type="nucleotide sequence ID" value="NC_012968.1"/>
</dbReference>
<name>C6WY05_METML</name>
<dbReference type="NCBIfam" id="TIGR00199">
    <property type="entry name" value="PncC_domain"/>
    <property type="match status" value="1"/>
</dbReference>
<dbReference type="Proteomes" id="UP000002742">
    <property type="component" value="Chromosome"/>
</dbReference>
<dbReference type="HOGENOM" id="CLU_030805_1_1_4"/>
<dbReference type="InterPro" id="IPR008136">
    <property type="entry name" value="CinA_C"/>
</dbReference>
<dbReference type="OrthoDB" id="9801454at2"/>
<dbReference type="EMBL" id="CP001672">
    <property type="protein sequence ID" value="ACT48804.1"/>
    <property type="molecule type" value="Genomic_DNA"/>
</dbReference>
<dbReference type="SUPFAM" id="SSF142433">
    <property type="entry name" value="CinA-like"/>
    <property type="match status" value="1"/>
</dbReference>
<reference evidence="3" key="1">
    <citation type="submission" date="2009-07" db="EMBL/GenBank/DDBJ databases">
        <title>Complete sequence of Methylotenera mobilis JLW8.</title>
        <authorList>
            <consortium name="US DOE Joint Genome Institute"/>
            <person name="Lucas S."/>
            <person name="Copeland A."/>
            <person name="Lapidus A."/>
            <person name="Glavina del Rio T."/>
            <person name="Tice H."/>
            <person name="Bruce D."/>
            <person name="Goodwin L."/>
            <person name="Pitluck S."/>
            <person name="LaButti K.M."/>
            <person name="Clum A."/>
            <person name="Larimer F."/>
            <person name="Land M."/>
            <person name="Hauser L."/>
            <person name="Kyrpides N."/>
            <person name="Mikhailova N."/>
            <person name="Kayluzhnaya M."/>
            <person name="Chistoserdova L."/>
        </authorList>
    </citation>
    <scope>NUCLEOTIDE SEQUENCE [LARGE SCALE GENOMIC DNA]</scope>
    <source>
        <strain evidence="3">JLW8 / ATCC BAA-1282 / DSM 17540</strain>
    </source>
</reference>
<evidence type="ECO:0000259" key="1">
    <source>
        <dbReference type="Pfam" id="PF02464"/>
    </source>
</evidence>
<dbReference type="Gene3D" id="3.90.950.20">
    <property type="entry name" value="CinA-like"/>
    <property type="match status" value="1"/>
</dbReference>
<organism evidence="2 3">
    <name type="scientific">Methylotenera mobilis (strain JLW8 / ATCC BAA-1282 / DSM 17540)</name>
    <dbReference type="NCBI Taxonomy" id="583345"/>
    <lineage>
        <taxon>Bacteria</taxon>
        <taxon>Pseudomonadati</taxon>
        <taxon>Pseudomonadota</taxon>
        <taxon>Betaproteobacteria</taxon>
        <taxon>Nitrosomonadales</taxon>
        <taxon>Methylophilaceae</taxon>
        <taxon>Methylotenera</taxon>
    </lineage>
</organism>
<reference evidence="2 3" key="2">
    <citation type="journal article" date="2011" name="J. Bacteriol.">
        <title>Genomes of three methylotrophs from a single niche uncover genetic and metabolic divergence of Methylophilaceae.</title>
        <authorList>
            <person name="Lapidus A."/>
            <person name="Clum A."/>
            <person name="Labutti K."/>
            <person name="Kaluzhnaya M.G."/>
            <person name="Lim S."/>
            <person name="Beck D.A."/>
            <person name="Glavina Del Rio T."/>
            <person name="Nolan M."/>
            <person name="Mavromatis K."/>
            <person name="Huntemann M."/>
            <person name="Lucas S."/>
            <person name="Lidstrom M.E."/>
            <person name="Ivanova N."/>
            <person name="Chistoserdova L."/>
        </authorList>
    </citation>
    <scope>NUCLEOTIDE SEQUENCE [LARGE SCALE GENOMIC DNA]</scope>
    <source>
        <strain evidence="3">JLW8 / ATCC BAA-1282 / DSM 17540</strain>
    </source>
</reference>
<feature type="domain" description="CinA C-terminal" evidence="1">
    <location>
        <begin position="6"/>
        <end position="158"/>
    </location>
</feature>
<accession>C6WY05</accession>
<dbReference type="InterPro" id="IPR036653">
    <property type="entry name" value="CinA-like_C"/>
</dbReference>
<dbReference type="eggNOG" id="COG1546">
    <property type="taxonomic scope" value="Bacteria"/>
</dbReference>
<dbReference type="AlphaFoldDB" id="C6WY05"/>
<sequence>MDHHASLASTLGLALKQRGYMLTLAESCTGGMAAQAITSVAGSSDWFDRGFVTYSNAAKIEMLNVSAATLETYGAVSEQTAAEMAIGALKNSHAQIAGSITGIAGPSGGSAEKPVGTVCFAWLSTNLPMSTCTQVFTGDRTAIRQQATSFLLKALAEQLA</sequence>
<dbReference type="KEGG" id="mmb:Mmol_1901"/>
<protein>
    <submittedName>
        <fullName evidence="2">CinA domain protein</fullName>
    </submittedName>
</protein>
<proteinExistence type="predicted"/>
<keyword evidence="3" id="KW-1185">Reference proteome</keyword>
<gene>
    <name evidence="2" type="ordered locus">Mmol_1901</name>
</gene>